<protein>
    <recommendedName>
        <fullName evidence="4">YncE family protein</fullName>
    </recommendedName>
</protein>
<dbReference type="NCBIfam" id="TIGR02276">
    <property type="entry name" value="beta_rpt_yvtn"/>
    <property type="match status" value="1"/>
</dbReference>
<keyword evidence="1" id="KW-0732">Signal</keyword>
<feature type="signal peptide" evidence="1">
    <location>
        <begin position="1"/>
        <end position="23"/>
    </location>
</feature>
<gene>
    <name evidence="2" type="ORF">CEN44_09115</name>
</gene>
<evidence type="ECO:0000313" key="2">
    <source>
        <dbReference type="EMBL" id="PLZ91216.1"/>
    </source>
</evidence>
<dbReference type="InterPro" id="IPR011964">
    <property type="entry name" value="YVTN_b-propeller_repeat"/>
</dbReference>
<accession>A0A2N6K513</accession>
<dbReference type="Pfam" id="PF10282">
    <property type="entry name" value="Lactonase"/>
    <property type="match status" value="1"/>
</dbReference>
<dbReference type="PANTHER" id="PTHR47197:SF3">
    <property type="entry name" value="DIHYDRO-HEME D1 DEHYDROGENASE"/>
    <property type="match status" value="1"/>
</dbReference>
<organism evidence="2 3">
    <name type="scientific">Fischerella muscicola CCMEE 5323</name>
    <dbReference type="NCBI Taxonomy" id="2019572"/>
    <lineage>
        <taxon>Bacteria</taxon>
        <taxon>Bacillati</taxon>
        <taxon>Cyanobacteriota</taxon>
        <taxon>Cyanophyceae</taxon>
        <taxon>Nostocales</taxon>
        <taxon>Hapalosiphonaceae</taxon>
        <taxon>Fischerella</taxon>
    </lineage>
</organism>
<evidence type="ECO:0000313" key="3">
    <source>
        <dbReference type="Proteomes" id="UP000235036"/>
    </source>
</evidence>
<feature type="chain" id="PRO_5014672618" description="YncE family protein" evidence="1">
    <location>
        <begin position="24"/>
        <end position="491"/>
    </location>
</feature>
<evidence type="ECO:0000256" key="1">
    <source>
        <dbReference type="SAM" id="SignalP"/>
    </source>
</evidence>
<name>A0A2N6K513_FISMU</name>
<comment type="caution">
    <text evidence="2">The sequence shown here is derived from an EMBL/GenBank/DDBJ whole genome shotgun (WGS) entry which is preliminary data.</text>
</comment>
<proteinExistence type="predicted"/>
<keyword evidence="3" id="KW-1185">Reference proteome</keyword>
<dbReference type="Gene3D" id="2.130.10.10">
    <property type="entry name" value="YVTN repeat-like/Quinoprotein amine dehydrogenase"/>
    <property type="match status" value="2"/>
</dbReference>
<dbReference type="InterPro" id="IPR019405">
    <property type="entry name" value="Lactonase_7-beta_prop"/>
</dbReference>
<dbReference type="EMBL" id="NRQW01000186">
    <property type="protein sequence ID" value="PLZ91216.1"/>
    <property type="molecule type" value="Genomic_DNA"/>
</dbReference>
<dbReference type="SUPFAM" id="SSF50974">
    <property type="entry name" value="Nitrous oxide reductase, N-terminal domain"/>
    <property type="match status" value="1"/>
</dbReference>
<dbReference type="InterPro" id="IPR011045">
    <property type="entry name" value="N2O_reductase_N"/>
</dbReference>
<dbReference type="PANTHER" id="PTHR47197">
    <property type="entry name" value="PROTEIN NIRF"/>
    <property type="match status" value="1"/>
</dbReference>
<sequence>MHNRAIATITSAILLTLTAPAIAGQVPYAASTPDIAISGRDRVYTADQTSNTISVYNPQTNKLLGVIRLGKTAPENLSPLYTGQLLVHGMGFSPDNHTLAVVSVGSNSVAFIDTQTNKVKHITYVGRSPHEAFFTPDGSEVWVTVRGEDYVSVLDSQTYQEKQRITVGNGPGMTIFRPDGKYGFVCSSFTPQTSVIDVKSHQVVATVKQASPFCPNIAATPDGKQIWFTLKDTGKVQVFNAEAPFNIIATLDTGAITNHVNIVRNQQGQFAYITIGGENVVKVFTTTNTPKLVATIPTGELPHGLWPNGDGTRIYVALENGTKMTVIDTIKNRAIATIPSGQSSQALVYIPNAVPTGDGLANLEPLGKSGIVAHLVMGAPGSSAKKPATTVTVNNLGVIDLLEAAVTGLQPKSMYQLALAERSSQPYGKLQPLAKFQTNPSGAAIVTTLGPIGQVVKGDADVQSRRYLVIVPLKDDVPGMPVQIQLQAMSR</sequence>
<dbReference type="InterPro" id="IPR015943">
    <property type="entry name" value="WD40/YVTN_repeat-like_dom_sf"/>
</dbReference>
<dbReference type="AlphaFoldDB" id="A0A2N6K513"/>
<evidence type="ECO:0008006" key="4">
    <source>
        <dbReference type="Google" id="ProtNLM"/>
    </source>
</evidence>
<dbReference type="Proteomes" id="UP000235036">
    <property type="component" value="Unassembled WGS sequence"/>
</dbReference>
<dbReference type="InterPro" id="IPR051200">
    <property type="entry name" value="Host-pathogen_enzymatic-act"/>
</dbReference>
<reference evidence="2 3" key="1">
    <citation type="submission" date="2017-08" db="EMBL/GenBank/DDBJ databases">
        <title>Genomes of Fischerella (Mastigocladus) sp. strains.</title>
        <authorList>
            <person name="Miller S.R."/>
        </authorList>
    </citation>
    <scope>NUCLEOTIDE SEQUENCE [LARGE SCALE GENOMIC DNA]</scope>
    <source>
        <strain evidence="2 3">CCMEE 5323</strain>
    </source>
</reference>
<dbReference type="RefSeq" id="WP_102205121.1">
    <property type="nucleotide sequence ID" value="NZ_CAWNVR010000273.1"/>
</dbReference>